<evidence type="ECO:0000313" key="2">
    <source>
        <dbReference type="EMBL" id="SDP84250.1"/>
    </source>
</evidence>
<keyword evidence="1" id="KW-0812">Transmembrane</keyword>
<feature type="transmembrane region" description="Helical" evidence="1">
    <location>
        <begin position="17"/>
        <end position="35"/>
    </location>
</feature>
<organism evidence="2 3">
    <name type="scientific">Litchfieldia salsa</name>
    <dbReference type="NCBI Taxonomy" id="930152"/>
    <lineage>
        <taxon>Bacteria</taxon>
        <taxon>Bacillati</taxon>
        <taxon>Bacillota</taxon>
        <taxon>Bacilli</taxon>
        <taxon>Bacillales</taxon>
        <taxon>Bacillaceae</taxon>
        <taxon>Litchfieldia</taxon>
    </lineage>
</organism>
<dbReference type="Pfam" id="PF20136">
    <property type="entry name" value="DUF6526"/>
    <property type="match status" value="1"/>
</dbReference>
<protein>
    <submittedName>
        <fullName evidence="2">Uncharacterized protein</fullName>
    </submittedName>
</protein>
<accession>A0A1H0W0J1</accession>
<dbReference type="AlphaFoldDB" id="A0A1H0W0J1"/>
<sequence length="116" mass="13564">MVILSIFFFINHVSSDWLLSTIVTLIAIIILLLSVKLRGYAVYLQDRIIRNEENFRYYRLTGELLDSRLTLKQVIALRFADDEEYLGLVERALSENLSPDGIKKSVNNWKSDYHRV</sequence>
<dbReference type="STRING" id="930152.SAMN05216565_108157"/>
<proteinExistence type="predicted"/>
<keyword evidence="1" id="KW-1133">Transmembrane helix</keyword>
<evidence type="ECO:0000313" key="3">
    <source>
        <dbReference type="Proteomes" id="UP000199159"/>
    </source>
</evidence>
<name>A0A1H0W0J1_9BACI</name>
<keyword evidence="1" id="KW-0472">Membrane</keyword>
<dbReference type="OrthoDB" id="765463at2"/>
<evidence type="ECO:0000256" key="1">
    <source>
        <dbReference type="SAM" id="Phobius"/>
    </source>
</evidence>
<reference evidence="3" key="1">
    <citation type="submission" date="2016-10" db="EMBL/GenBank/DDBJ databases">
        <authorList>
            <person name="Varghese N."/>
            <person name="Submissions S."/>
        </authorList>
    </citation>
    <scope>NUCLEOTIDE SEQUENCE [LARGE SCALE GENOMIC DNA]</scope>
    <source>
        <strain evidence="3">IBRC-M10078</strain>
    </source>
</reference>
<keyword evidence="3" id="KW-1185">Reference proteome</keyword>
<gene>
    <name evidence="2" type="ORF">SAMN05216565_108157</name>
</gene>
<dbReference type="InterPro" id="IPR045385">
    <property type="entry name" value="DUF6526"/>
</dbReference>
<dbReference type="Proteomes" id="UP000199159">
    <property type="component" value="Unassembled WGS sequence"/>
</dbReference>
<dbReference type="EMBL" id="FNJU01000008">
    <property type="protein sequence ID" value="SDP84250.1"/>
    <property type="molecule type" value="Genomic_DNA"/>
</dbReference>